<feature type="compositionally biased region" description="Polar residues" evidence="3">
    <location>
        <begin position="477"/>
        <end position="498"/>
    </location>
</feature>
<sequence length="704" mass="79231">MSSRKLDKSKWKVEGHRRSPRISALEACKAQPPTLLSITGTSTTSTAATATARNFSAQRMKRNLGNSEGPASRTRARKKRNLRPVQEVREETSHDDHQTNSDQQVVRGKDLKPGVHAASTDQPSTESSLQLPEKRILELILDILQRRDTYEIFAEPVDPNEVEGYYEIIEEPMDFGTMRAKLHEGMYRNLEQFEHDAFLITENAMHFNSTATIFFRQARAIHELTKKVFHVLETYPEKFELEFSETRQRSGRRARGEAGRSASSSYPKIATNMKSLSMKIAEFSKAIPCSLSGSSNVRRCQVKTRCSGTIDAREHRNLSGTQDYRRSRSFEADPRCTYRPWTSYLDENESTGLTLSSNLKQLEHANQQDIGYTESLMLFVKDLGPTAQKIARKKLLGSFQLQKSQIPLASTFTQWAPSTLNDIFASSQSQNFQGNLHGHPSTKKSTGDSFHSWDADKRGKGSLGDEIGIQSGKVAVASSSDRQNSHGTFGGKIQSSEFHQNRRNEIQLDSYSLKTHAADNSCSVSGFKNIGSNSTPLILNQWKSVNRTQSLEPPQWKSVNQTQSLEPPSDSSQSNLLEPRLRNLGFSSFSRTKNKLSSFNSREDCDQTKAETSQVSKTDQARPPVRQFTFDLPYLRAQLGKINSSGQDRFLQKGSGAELILPDKNSHQRASTCTRHLEMRNQPHSDYQNQPSMDTQYTDLALQL</sequence>
<feature type="region of interest" description="Disordered" evidence="3">
    <location>
        <begin position="597"/>
        <end position="621"/>
    </location>
</feature>
<keyword evidence="1 2" id="KW-0103">Bromodomain</keyword>
<dbReference type="InterPro" id="IPR001487">
    <property type="entry name" value="Bromodomain"/>
</dbReference>
<feature type="region of interest" description="Disordered" evidence="3">
    <location>
        <begin position="679"/>
        <end position="704"/>
    </location>
</feature>
<name>A0AAD4YYL4_PRUDU</name>
<dbReference type="CDD" id="cd04369">
    <property type="entry name" value="Bromodomain"/>
    <property type="match status" value="1"/>
</dbReference>
<dbReference type="AlphaFoldDB" id="A0AAD4YYL4"/>
<evidence type="ECO:0000256" key="1">
    <source>
        <dbReference type="ARBA" id="ARBA00023117"/>
    </source>
</evidence>
<feature type="compositionally biased region" description="Basic and acidic residues" evidence="3">
    <location>
        <begin position="1"/>
        <end position="17"/>
    </location>
</feature>
<feature type="region of interest" description="Disordered" evidence="3">
    <location>
        <begin position="1"/>
        <end position="129"/>
    </location>
</feature>
<evidence type="ECO:0000259" key="4">
    <source>
        <dbReference type="PROSITE" id="PS50014"/>
    </source>
</evidence>
<feature type="region of interest" description="Disordered" evidence="3">
    <location>
        <begin position="550"/>
        <end position="577"/>
    </location>
</feature>
<evidence type="ECO:0000313" key="5">
    <source>
        <dbReference type="EMBL" id="KAI5326139.1"/>
    </source>
</evidence>
<proteinExistence type="predicted"/>
<feature type="compositionally biased region" description="Polar residues" evidence="3">
    <location>
        <begin position="550"/>
        <end position="576"/>
    </location>
</feature>
<evidence type="ECO:0000256" key="3">
    <source>
        <dbReference type="SAM" id="MobiDB-lite"/>
    </source>
</evidence>
<dbReference type="SUPFAM" id="SSF47370">
    <property type="entry name" value="Bromodomain"/>
    <property type="match status" value="1"/>
</dbReference>
<dbReference type="Gene3D" id="1.20.920.10">
    <property type="entry name" value="Bromodomain-like"/>
    <property type="match status" value="1"/>
</dbReference>
<gene>
    <name evidence="5" type="ORF">L3X38_035213</name>
</gene>
<dbReference type="Proteomes" id="UP001054821">
    <property type="component" value="Chromosome 6"/>
</dbReference>
<evidence type="ECO:0000313" key="6">
    <source>
        <dbReference type="Proteomes" id="UP001054821"/>
    </source>
</evidence>
<protein>
    <recommendedName>
        <fullName evidence="4">Bromo domain-containing protein</fullName>
    </recommendedName>
</protein>
<dbReference type="PANTHER" id="PTHR22881:SF26">
    <property type="entry name" value="BROMODOMAIN CONTAINING PROTEIN, EXPRESSED"/>
    <property type="match status" value="1"/>
</dbReference>
<dbReference type="Pfam" id="PF00439">
    <property type="entry name" value="Bromodomain"/>
    <property type="match status" value="1"/>
</dbReference>
<keyword evidence="6" id="KW-1185">Reference proteome</keyword>
<dbReference type="InterPro" id="IPR051831">
    <property type="entry name" value="Bromodomain_contain_prot"/>
</dbReference>
<dbReference type="PRINTS" id="PR00503">
    <property type="entry name" value="BROMODOMAIN"/>
</dbReference>
<dbReference type="InterPro" id="IPR036427">
    <property type="entry name" value="Bromodomain-like_sf"/>
</dbReference>
<comment type="caution">
    <text evidence="5">The sequence shown here is derived from an EMBL/GenBank/DDBJ whole genome shotgun (WGS) entry which is preliminary data.</text>
</comment>
<organism evidence="5 6">
    <name type="scientific">Prunus dulcis</name>
    <name type="common">Almond</name>
    <name type="synonym">Amygdalus dulcis</name>
    <dbReference type="NCBI Taxonomy" id="3755"/>
    <lineage>
        <taxon>Eukaryota</taxon>
        <taxon>Viridiplantae</taxon>
        <taxon>Streptophyta</taxon>
        <taxon>Embryophyta</taxon>
        <taxon>Tracheophyta</taxon>
        <taxon>Spermatophyta</taxon>
        <taxon>Magnoliopsida</taxon>
        <taxon>eudicotyledons</taxon>
        <taxon>Gunneridae</taxon>
        <taxon>Pentapetalae</taxon>
        <taxon>rosids</taxon>
        <taxon>fabids</taxon>
        <taxon>Rosales</taxon>
        <taxon>Rosaceae</taxon>
        <taxon>Amygdaloideae</taxon>
        <taxon>Amygdaleae</taxon>
        <taxon>Prunus</taxon>
    </lineage>
</organism>
<dbReference type="EMBL" id="JAJFAZ020000006">
    <property type="protein sequence ID" value="KAI5326139.1"/>
    <property type="molecule type" value="Genomic_DNA"/>
</dbReference>
<dbReference type="PANTHER" id="PTHR22881">
    <property type="entry name" value="BROMODOMAIN CONTAINING PROTEIN"/>
    <property type="match status" value="1"/>
</dbReference>
<feature type="compositionally biased region" description="Polar residues" evidence="3">
    <location>
        <begin position="119"/>
        <end position="129"/>
    </location>
</feature>
<accession>A0AAD4YYL4</accession>
<feature type="region of interest" description="Disordered" evidence="3">
    <location>
        <begin position="431"/>
        <end position="498"/>
    </location>
</feature>
<evidence type="ECO:0000256" key="2">
    <source>
        <dbReference type="PROSITE-ProRule" id="PRU00035"/>
    </source>
</evidence>
<feature type="domain" description="Bromo" evidence="4">
    <location>
        <begin position="145"/>
        <end position="215"/>
    </location>
</feature>
<reference evidence="5 6" key="1">
    <citation type="journal article" date="2022" name="G3 (Bethesda)">
        <title>Whole-genome sequence and methylome profiling of the almond [Prunus dulcis (Mill.) D.A. Webb] cultivar 'Nonpareil'.</title>
        <authorList>
            <person name="D'Amico-Willman K.M."/>
            <person name="Ouma W.Z."/>
            <person name="Meulia T."/>
            <person name="Sideli G.M."/>
            <person name="Gradziel T.M."/>
            <person name="Fresnedo-Ramirez J."/>
        </authorList>
    </citation>
    <scope>NUCLEOTIDE SEQUENCE [LARGE SCALE GENOMIC DNA]</scope>
    <source>
        <strain evidence="5">Clone GOH B32 T37-40</strain>
    </source>
</reference>
<feature type="compositionally biased region" description="Basic and acidic residues" evidence="3">
    <location>
        <begin position="246"/>
        <end position="258"/>
    </location>
</feature>
<dbReference type="SMART" id="SM00297">
    <property type="entry name" value="BROMO"/>
    <property type="match status" value="1"/>
</dbReference>
<feature type="region of interest" description="Disordered" evidence="3">
    <location>
        <begin position="246"/>
        <end position="265"/>
    </location>
</feature>
<feature type="compositionally biased region" description="Basic and acidic residues" evidence="3">
    <location>
        <begin position="86"/>
        <end position="99"/>
    </location>
</feature>
<feature type="compositionally biased region" description="Low complexity" evidence="3">
    <location>
        <begin position="41"/>
        <end position="52"/>
    </location>
</feature>
<dbReference type="PROSITE" id="PS50014">
    <property type="entry name" value="BROMODOMAIN_2"/>
    <property type="match status" value="1"/>
</dbReference>
<feature type="compositionally biased region" description="Polar residues" evidence="3">
    <location>
        <begin position="684"/>
        <end position="698"/>
    </location>
</feature>